<dbReference type="Proteomes" id="UP001152795">
    <property type="component" value="Unassembled WGS sequence"/>
</dbReference>
<keyword evidence="4" id="KW-1185">Reference proteome</keyword>
<dbReference type="OrthoDB" id="5984727at2759"/>
<proteinExistence type="predicted"/>
<evidence type="ECO:0000313" key="3">
    <source>
        <dbReference type="EMBL" id="CAB3986544.1"/>
    </source>
</evidence>
<dbReference type="PANTHER" id="PTHR33309:SF1">
    <property type="entry name" value="MYB_SANT-LIKE DNA-BINDING DOMAIN-CONTAINING PROTEIN"/>
    <property type="match status" value="1"/>
</dbReference>
<reference evidence="3" key="1">
    <citation type="submission" date="2020-04" db="EMBL/GenBank/DDBJ databases">
        <authorList>
            <person name="Alioto T."/>
            <person name="Alioto T."/>
            <person name="Gomez Garrido J."/>
        </authorList>
    </citation>
    <scope>NUCLEOTIDE SEQUENCE</scope>
    <source>
        <strain evidence="3">A484AB</strain>
    </source>
</reference>
<evidence type="ECO:0000313" key="4">
    <source>
        <dbReference type="Proteomes" id="UP001152795"/>
    </source>
</evidence>
<accession>A0A6S7G136</accession>
<feature type="region of interest" description="Disordered" evidence="2">
    <location>
        <begin position="146"/>
        <end position="174"/>
    </location>
</feature>
<sequence length="257" mass="29935">MAEIEQKTSSKKAMTWTDEHNEVLIREMFLFQPWNYKKGSQQRGHAWEMISDSLNDLNTPMFGVTQKSVRDHYTLLQKQQKRRLREEEKASGISLEPSEVEIAIEEMIELFRSRDDDDKVLEEKQKENSVAEVGKAVEMRQLSMETLAESRKRKSESKDGEKSKRRVSTTGSETIAYLQKKSDVDAQLKREELRLRQIEAEERKQQQNSVTSQQEALTKALTDSIAAQQRQQEQLMHQMQLQNTALLSLMQSITKKE</sequence>
<dbReference type="EMBL" id="CACRXK020001031">
    <property type="protein sequence ID" value="CAB3986544.1"/>
    <property type="molecule type" value="Genomic_DNA"/>
</dbReference>
<organism evidence="3 4">
    <name type="scientific">Paramuricea clavata</name>
    <name type="common">Red gorgonian</name>
    <name type="synonym">Violescent sea-whip</name>
    <dbReference type="NCBI Taxonomy" id="317549"/>
    <lineage>
        <taxon>Eukaryota</taxon>
        <taxon>Metazoa</taxon>
        <taxon>Cnidaria</taxon>
        <taxon>Anthozoa</taxon>
        <taxon>Octocorallia</taxon>
        <taxon>Malacalcyonacea</taxon>
        <taxon>Plexauridae</taxon>
        <taxon>Paramuricea</taxon>
    </lineage>
</organism>
<name>A0A6S7G136_PARCT</name>
<comment type="caution">
    <text evidence="3">The sequence shown here is derived from an EMBL/GenBank/DDBJ whole genome shotgun (WGS) entry which is preliminary data.</text>
</comment>
<gene>
    <name evidence="3" type="ORF">PACLA_8A066602</name>
</gene>
<dbReference type="PANTHER" id="PTHR33309">
    <property type="entry name" value="KERATIN, ULTRA HIGH-SULFUR MATRIX PROTEIN-LIKE"/>
    <property type="match status" value="1"/>
</dbReference>
<dbReference type="AlphaFoldDB" id="A0A6S7G136"/>
<feature type="coiled-coil region" evidence="1">
    <location>
        <begin position="181"/>
        <end position="208"/>
    </location>
</feature>
<evidence type="ECO:0000256" key="1">
    <source>
        <dbReference type="SAM" id="Coils"/>
    </source>
</evidence>
<keyword evidence="1" id="KW-0175">Coiled coil</keyword>
<evidence type="ECO:0000256" key="2">
    <source>
        <dbReference type="SAM" id="MobiDB-lite"/>
    </source>
</evidence>
<protein>
    <submittedName>
        <fullName evidence="3">Uncharacterized protein</fullName>
    </submittedName>
</protein>